<evidence type="ECO:0000313" key="7">
    <source>
        <dbReference type="EMBL" id="QOS15823.1"/>
    </source>
</evidence>
<keyword evidence="2" id="KW-1003">Cell membrane</keyword>
<dbReference type="EMBL" id="MT898089">
    <property type="protein sequence ID" value="QOS17855.1"/>
    <property type="molecule type" value="Genomic_DNA"/>
</dbReference>
<gene>
    <name evidence="8" type="ORF">VP385_00014</name>
    <name evidence="17" type="ORF">VP408_00014</name>
    <name evidence="7" type="ORF">VP409_00014</name>
    <name evidence="10" type="ORF">VP411_00014</name>
    <name evidence="20" type="ORF">VP412_00014</name>
    <name evidence="18" type="ORF">VP413_00014</name>
    <name evidence="9" type="ORF">VP414_00014</name>
    <name evidence="16" type="ORF">VP415_00014</name>
    <name evidence="13" type="ORF">VP419_00014</name>
    <name evidence="12" type="ORF">VP425_00014</name>
    <name evidence="15" type="ORF">VP426_00014</name>
    <name evidence="14" type="ORF">VP427_00014</name>
    <name evidence="11" type="ORF">VP436_00014</name>
    <name evidence="19" type="ORF">VP445_00014</name>
</gene>
<evidence type="ECO:0000313" key="16">
    <source>
        <dbReference type="EMBL" id="QOS26852.1"/>
    </source>
</evidence>
<dbReference type="EMBL" id="MT898247">
    <property type="protein sequence ID" value="QOS23615.1"/>
    <property type="molecule type" value="Genomic_DNA"/>
</dbReference>
<dbReference type="EMBL" id="MT898045">
    <property type="protein sequence ID" value="QOS16230.1"/>
    <property type="molecule type" value="Genomic_DNA"/>
</dbReference>
<dbReference type="PANTHER" id="PTHR30250">
    <property type="entry name" value="PST FAMILY PREDICTED COLANIC ACID TRANSPORTER"/>
    <property type="match status" value="1"/>
</dbReference>
<dbReference type="EMBL" id="MT898381">
    <property type="protein sequence ID" value="QOS28745.1"/>
    <property type="molecule type" value="Genomic_DNA"/>
</dbReference>
<evidence type="ECO:0000256" key="6">
    <source>
        <dbReference type="SAM" id="Phobius"/>
    </source>
</evidence>
<dbReference type="EMBL" id="MT898333">
    <property type="protein sequence ID" value="QOS26852.1"/>
    <property type="molecule type" value="Genomic_DNA"/>
</dbReference>
<evidence type="ECO:0000313" key="12">
    <source>
        <dbReference type="EMBL" id="QOS23615.1"/>
    </source>
</evidence>
<dbReference type="EMBL" id="MT898256">
    <property type="protein sequence ID" value="QOS23930.1"/>
    <property type="molecule type" value="Genomic_DNA"/>
</dbReference>
<evidence type="ECO:0000256" key="5">
    <source>
        <dbReference type="ARBA" id="ARBA00023136"/>
    </source>
</evidence>
<dbReference type="EMBL" id="MT898249">
    <property type="protein sequence ID" value="QOS23685.1"/>
    <property type="molecule type" value="Genomic_DNA"/>
</dbReference>
<feature type="transmembrane region" description="Helical" evidence="6">
    <location>
        <begin position="470"/>
        <end position="491"/>
    </location>
</feature>
<evidence type="ECO:0000313" key="15">
    <source>
        <dbReference type="EMBL" id="QOS25130.1"/>
    </source>
</evidence>
<feature type="transmembrane region" description="Helical" evidence="6">
    <location>
        <begin position="439"/>
        <end position="458"/>
    </location>
</feature>
<dbReference type="GO" id="GO:0005886">
    <property type="term" value="C:plasma membrane"/>
    <property type="evidence" value="ECO:0007669"/>
    <property type="project" value="UniProtKB-SubCell"/>
</dbReference>
<organism evidence="8">
    <name type="scientific">Vibrio parahaemolyticus</name>
    <dbReference type="NCBI Taxonomy" id="670"/>
    <lineage>
        <taxon>Bacteria</taxon>
        <taxon>Pseudomonadati</taxon>
        <taxon>Pseudomonadota</taxon>
        <taxon>Gammaproteobacteria</taxon>
        <taxon>Vibrionales</taxon>
        <taxon>Vibrionaceae</taxon>
        <taxon>Vibrio</taxon>
    </lineage>
</organism>
<evidence type="ECO:0000313" key="11">
    <source>
        <dbReference type="EMBL" id="QOS23035.1"/>
    </source>
</evidence>
<feature type="transmembrane region" description="Helical" evidence="6">
    <location>
        <begin position="185"/>
        <end position="203"/>
    </location>
</feature>
<reference evidence="8" key="1">
    <citation type="submission" date="2020-08" db="EMBL/GenBank/DDBJ databases">
        <title>Genetic structure, function and evolution of capsule biosynthesis loci in Vibrio parahaemolyticus.</title>
        <authorList>
            <person name="Li L."/>
            <person name="Bian S."/>
        </authorList>
    </citation>
    <scope>NUCLEOTIDE SEQUENCE</scope>
    <source>
        <strain evidence="8">VP385</strain>
        <strain evidence="17">VP408</strain>
        <strain evidence="7">VP409</strain>
        <strain evidence="10">VP411</strain>
        <strain evidence="20">VP412</strain>
        <strain evidence="18">VP413</strain>
        <strain evidence="9">VP414</strain>
        <strain evidence="16">VP415</strain>
        <strain evidence="13">VP419</strain>
        <strain evidence="12">VP425</strain>
        <strain evidence="15">VP426</strain>
        <strain evidence="14">VP427</strain>
        <strain evidence="11">VP436</strain>
        <strain evidence="19">VP445</strain>
    </source>
</reference>
<evidence type="ECO:0008006" key="21">
    <source>
        <dbReference type="Google" id="ProtNLM"/>
    </source>
</evidence>
<evidence type="ECO:0000313" key="13">
    <source>
        <dbReference type="EMBL" id="QOS23685.1"/>
    </source>
</evidence>
<evidence type="ECO:0000256" key="3">
    <source>
        <dbReference type="ARBA" id="ARBA00022692"/>
    </source>
</evidence>
<evidence type="ECO:0000313" key="17">
    <source>
        <dbReference type="EMBL" id="QOS26886.1"/>
    </source>
</evidence>
<dbReference type="EMBL" id="MT898287">
    <property type="protein sequence ID" value="QOS25130.1"/>
    <property type="molecule type" value="Genomic_DNA"/>
</dbReference>
<evidence type="ECO:0000313" key="20">
    <source>
        <dbReference type="EMBL" id="QOS29647.1"/>
    </source>
</evidence>
<comment type="subcellular location">
    <subcellularLocation>
        <location evidence="1">Cell membrane</location>
        <topology evidence="1">Multi-pass membrane protein</topology>
    </subcellularLocation>
</comment>
<dbReference type="EMBL" id="MT898230">
    <property type="protein sequence ID" value="QOS23035.1"/>
    <property type="molecule type" value="Genomic_DNA"/>
</dbReference>
<dbReference type="PANTHER" id="PTHR30250:SF26">
    <property type="entry name" value="PSMA PROTEIN"/>
    <property type="match status" value="1"/>
</dbReference>
<keyword evidence="5 6" id="KW-0472">Membrane</keyword>
<feature type="transmembrane region" description="Helical" evidence="6">
    <location>
        <begin position="90"/>
        <end position="110"/>
    </location>
</feature>
<evidence type="ECO:0000313" key="18">
    <source>
        <dbReference type="EMBL" id="QOS27121.1"/>
    </source>
</evidence>
<feature type="transmembrane region" description="Helical" evidence="6">
    <location>
        <begin position="349"/>
        <end position="369"/>
    </location>
</feature>
<sequence>MSNSNSRLNVALTVLTFLVILFTSLISRKFLLSSVGDELFSVNVILTNYINFLAVFELGLGITALFMFYNPVSKKMDGEVLKIYLFFKRIYKKVITLTLFFSVVGFYFIWKMLSDIIEFEVLVATCSLLIFSQVIVLLFSTEKYLLYASHRIYLFSALELFCKLFLFSLQILVLKSSFLDSSEKLVSYTFLFFFFTIVQYYLVNRFAKEKFNLCSRSLNDTCLDKNKKSEIFTKVKGSINHKIGDAVMNYTDYFVISIFLSAASVVNVSNYVFITTSAVMLVTKVFEGLSSKVGHLLITGEDAHKYAAFKKLHIISLYLSTTASCVFYYGSSEFVSNWFGEQYALDNEVVLLMTLTMFFQILRVSSNMMKLAGGIVDKDKYIPIIESVIYLSLSILLTGQYGIVGIFYAKIITSLVLSNWIKQFFIYRYIVNREFKDYLFAYLISVFVFLVSFSSVGTVESYLPGHFHGWFGLLNICILSSIVSLIFTFLFRNGLFWKKV</sequence>
<accession>A0A7M1VM61</accession>
<evidence type="ECO:0000313" key="9">
    <source>
        <dbReference type="EMBL" id="QOS17161.1"/>
    </source>
</evidence>
<evidence type="ECO:0000313" key="19">
    <source>
        <dbReference type="EMBL" id="QOS28745.1"/>
    </source>
</evidence>
<feature type="transmembrane region" description="Helical" evidence="6">
    <location>
        <begin position="116"/>
        <end position="140"/>
    </location>
</feature>
<dbReference type="EMBL" id="MT898071">
    <property type="protein sequence ID" value="QOS17161.1"/>
    <property type="molecule type" value="Genomic_DNA"/>
</dbReference>
<keyword evidence="4 6" id="KW-1133">Transmembrane helix</keyword>
<evidence type="ECO:0000256" key="2">
    <source>
        <dbReference type="ARBA" id="ARBA00022475"/>
    </source>
</evidence>
<proteinExistence type="predicted"/>
<feature type="transmembrane region" description="Helical" evidence="6">
    <location>
        <begin position="152"/>
        <end position="173"/>
    </location>
</feature>
<feature type="transmembrane region" description="Helical" evidence="6">
    <location>
        <begin position="312"/>
        <end position="329"/>
    </location>
</feature>
<dbReference type="AlphaFoldDB" id="A0A7M1VM61"/>
<evidence type="ECO:0000256" key="1">
    <source>
        <dbReference type="ARBA" id="ARBA00004651"/>
    </source>
</evidence>
<dbReference type="EMBL" id="MT898340">
    <property type="protein sequence ID" value="QOS27121.1"/>
    <property type="molecule type" value="Genomic_DNA"/>
</dbReference>
<dbReference type="EMBL" id="MT898334">
    <property type="protein sequence ID" value="QOS26886.1"/>
    <property type="molecule type" value="Genomic_DNA"/>
</dbReference>
<protein>
    <recommendedName>
        <fullName evidence="21">Polysaccharide biosynthesis protein</fullName>
    </recommendedName>
</protein>
<evidence type="ECO:0000313" key="10">
    <source>
        <dbReference type="EMBL" id="QOS17855.1"/>
    </source>
</evidence>
<name>A0A7M1VM61_VIBPH</name>
<evidence type="ECO:0000256" key="4">
    <source>
        <dbReference type="ARBA" id="ARBA00022989"/>
    </source>
</evidence>
<dbReference type="InterPro" id="IPR050833">
    <property type="entry name" value="Poly_Biosynth_Transport"/>
</dbReference>
<dbReference type="EMBL" id="MT898406">
    <property type="protein sequence ID" value="QOS29647.1"/>
    <property type="molecule type" value="Genomic_DNA"/>
</dbReference>
<dbReference type="EMBL" id="MT898034">
    <property type="protein sequence ID" value="QOS15823.1"/>
    <property type="molecule type" value="Genomic_DNA"/>
</dbReference>
<feature type="transmembrane region" description="Helical" evidence="6">
    <location>
        <begin position="49"/>
        <end position="69"/>
    </location>
</feature>
<keyword evidence="3 6" id="KW-0812">Transmembrane</keyword>
<evidence type="ECO:0000313" key="14">
    <source>
        <dbReference type="EMBL" id="QOS23930.1"/>
    </source>
</evidence>
<evidence type="ECO:0000313" key="8">
    <source>
        <dbReference type="EMBL" id="QOS16230.1"/>
    </source>
</evidence>